<dbReference type="EMBL" id="MHUV01000001">
    <property type="protein sequence ID" value="OHA83199.1"/>
    <property type="molecule type" value="Genomic_DNA"/>
</dbReference>
<comment type="caution">
    <text evidence="1">The sequence shown here is derived from an EMBL/GenBank/DDBJ whole genome shotgun (WGS) entry which is preliminary data.</text>
</comment>
<dbReference type="STRING" id="1802726.A3B07_00315"/>
<name>A0A1G2SEY2_9BACT</name>
<dbReference type="Proteomes" id="UP000178817">
    <property type="component" value="Unassembled WGS sequence"/>
</dbReference>
<accession>A0A1G2SEY2</accession>
<gene>
    <name evidence="1" type="ORF">A3B07_00315</name>
</gene>
<sequence>MEDHHGANTSDMEPKWRDEGGVIHCSVLSRGVTGERWIERFESRGGFVCSETKKILLSPRFTPTLGVQTELVIFKSTILPSNERYTISAHEIGHIKGLAIPEIEVTFLLREKFSNKELEEMGLWWIAVMHAPVRSFEDSLISLCVDRYGDKEWICAHGAKDYDSWNSEGGFAYKIP</sequence>
<evidence type="ECO:0000313" key="2">
    <source>
        <dbReference type="Proteomes" id="UP000178817"/>
    </source>
</evidence>
<proteinExistence type="predicted"/>
<dbReference type="AlphaFoldDB" id="A0A1G2SEY2"/>
<organism evidence="1 2">
    <name type="scientific">Candidatus Yonathbacteria bacterium RIFCSPLOWO2_01_FULL_43_27</name>
    <dbReference type="NCBI Taxonomy" id="1802726"/>
    <lineage>
        <taxon>Bacteria</taxon>
        <taxon>Candidatus Yonathiibacteriota</taxon>
    </lineage>
</organism>
<evidence type="ECO:0000313" key="1">
    <source>
        <dbReference type="EMBL" id="OHA83199.1"/>
    </source>
</evidence>
<reference evidence="1 2" key="1">
    <citation type="journal article" date="2016" name="Nat. Commun.">
        <title>Thousands of microbial genomes shed light on interconnected biogeochemical processes in an aquifer system.</title>
        <authorList>
            <person name="Anantharaman K."/>
            <person name="Brown C.T."/>
            <person name="Hug L.A."/>
            <person name="Sharon I."/>
            <person name="Castelle C.J."/>
            <person name="Probst A.J."/>
            <person name="Thomas B.C."/>
            <person name="Singh A."/>
            <person name="Wilkins M.J."/>
            <person name="Karaoz U."/>
            <person name="Brodie E.L."/>
            <person name="Williams K.H."/>
            <person name="Hubbard S.S."/>
            <person name="Banfield J.F."/>
        </authorList>
    </citation>
    <scope>NUCLEOTIDE SEQUENCE [LARGE SCALE GENOMIC DNA]</scope>
</reference>
<protein>
    <submittedName>
        <fullName evidence="1">Uncharacterized protein</fullName>
    </submittedName>
</protein>